<dbReference type="InterPro" id="IPR027409">
    <property type="entry name" value="GroEL-like_apical_dom_sf"/>
</dbReference>
<evidence type="ECO:0000256" key="9">
    <source>
        <dbReference type="RuleBase" id="RU004187"/>
    </source>
</evidence>
<dbReference type="InterPro" id="IPR027410">
    <property type="entry name" value="TCP-1-like_intermed_sf"/>
</dbReference>
<comment type="subcellular location">
    <subcellularLocation>
        <location evidence="1">Cytoplasm</location>
    </subcellularLocation>
</comment>
<dbReference type="GO" id="GO:0140662">
    <property type="term" value="F:ATP-dependent protein folding chaperone"/>
    <property type="evidence" value="ECO:0007669"/>
    <property type="project" value="InterPro"/>
</dbReference>
<dbReference type="GO" id="GO:0016887">
    <property type="term" value="F:ATP hydrolysis activity"/>
    <property type="evidence" value="ECO:0007669"/>
    <property type="project" value="InterPro"/>
</dbReference>
<dbReference type="EMBL" id="BAUL01000345">
    <property type="protein sequence ID" value="GAD99994.1"/>
    <property type="molecule type" value="Genomic_DNA"/>
</dbReference>
<dbReference type="InterPro" id="IPR012716">
    <property type="entry name" value="Chap_CCT_beta"/>
</dbReference>
<dbReference type="PROSITE" id="PS00750">
    <property type="entry name" value="TCP1_1"/>
    <property type="match status" value="1"/>
</dbReference>
<sequence>MAASFNNPTQIFADDVTEEKGENARLSAFVGAIAVGDLVKSTLGPKGMDKILQSASTGEILVTNDGATILKAIALDNAAAKVLVNISKVQDDEVGDGTTSVTVLAAELLREAEKLVEKKIHPQTIIEGYRIASKAALAALEKSAVDRSQDPEAFRKDLQAIARTTLSSKVLAQDRDQFATLACEAVLRLKGSTDLSHIQIIKKAGGKLSDSYLDEGFILDKKIGVNQPKRLENAKILVANTAMDTDKVKIFGARVKVESTGKLAELERAEREKMRAKVEKIKAHGINCFVNRQLIYNWPEQLFTEAGIVSIEHADFDGIERLALVTGGEIASTFDHPDQVKLGHCDLIEEVIIGEDTLIKFSGVAAGQACTIVLRGATEQLLDEAERSLHDALAVLSQTVKEPKVTLGGGCAEMVMSKAVEHAAQNTTGKKQLAVDSFAQALKQLPTILADNAGLDSSDLVTRLRQAVNNGMTSSGLDLLSPGGGIADMRELGVVESYKLKRAVVSSASEAAELVKLAWKRQGPWLGHPPRAPSDVGWNDTIVGPVASRSNKRRRMQDDAGEANNGHYSKREDKGKCKCAPDPPSIPGIEQAACLWKRARENRVWCLSSANRRTSSGLGGGSQMTETAQVVPLALSPCGLALRHEPPSALPTRRLLCHVLSI</sequence>
<keyword evidence="5 9" id="KW-0547">Nucleotide-binding</keyword>
<evidence type="ECO:0000313" key="12">
    <source>
        <dbReference type="Proteomes" id="UP000018001"/>
    </source>
</evidence>
<evidence type="ECO:0000256" key="2">
    <source>
        <dbReference type="ARBA" id="ARBA00008020"/>
    </source>
</evidence>
<dbReference type="PROSITE" id="PS00995">
    <property type="entry name" value="TCP1_3"/>
    <property type="match status" value="1"/>
</dbReference>
<dbReference type="InterPro" id="IPR017998">
    <property type="entry name" value="Chaperone_TCP-1"/>
</dbReference>
<dbReference type="InParanoid" id="V5FPM3"/>
<accession>V5FPM3</accession>
<dbReference type="SUPFAM" id="SSF48592">
    <property type="entry name" value="GroEL equatorial domain-like"/>
    <property type="match status" value="1"/>
</dbReference>
<dbReference type="Gene3D" id="1.10.560.10">
    <property type="entry name" value="GroEL-like equatorial domain"/>
    <property type="match status" value="1"/>
</dbReference>
<evidence type="ECO:0000313" key="11">
    <source>
        <dbReference type="EMBL" id="GAD99994.1"/>
    </source>
</evidence>
<dbReference type="SUPFAM" id="SSF54849">
    <property type="entry name" value="GroEL-intermediate domain like"/>
    <property type="match status" value="1"/>
</dbReference>
<comment type="similarity">
    <text evidence="2 9">Belongs to the TCP-1 chaperonin family.</text>
</comment>
<dbReference type="Gene3D" id="3.30.260.10">
    <property type="entry name" value="TCP-1-like chaperonin intermediate domain"/>
    <property type="match status" value="1"/>
</dbReference>
<dbReference type="HOGENOM" id="CLU_008891_6_2_1"/>
<comment type="caution">
    <text evidence="11">The sequence shown here is derived from an EMBL/GenBank/DDBJ whole genome shotgun (WGS) entry which is preliminary data.</text>
</comment>
<keyword evidence="7 9" id="KW-0143">Chaperone</keyword>
<dbReference type="PROSITE" id="PS00751">
    <property type="entry name" value="TCP1_2"/>
    <property type="match status" value="1"/>
</dbReference>
<dbReference type="InterPro" id="IPR002423">
    <property type="entry name" value="Cpn60/GroEL/TCP-1"/>
</dbReference>
<keyword evidence="12" id="KW-1185">Reference proteome</keyword>
<dbReference type="InterPro" id="IPR053374">
    <property type="entry name" value="TCP-1_chaperonin"/>
</dbReference>
<evidence type="ECO:0000256" key="10">
    <source>
        <dbReference type="SAM" id="MobiDB-lite"/>
    </source>
</evidence>
<dbReference type="NCBIfam" id="TIGR02341">
    <property type="entry name" value="chap_CCT_beta"/>
    <property type="match status" value="1"/>
</dbReference>
<keyword evidence="4" id="KW-0963">Cytoplasm</keyword>
<proteinExistence type="inferred from homology"/>
<evidence type="ECO:0000256" key="4">
    <source>
        <dbReference type="ARBA" id="ARBA00022490"/>
    </source>
</evidence>
<evidence type="ECO:0000256" key="3">
    <source>
        <dbReference type="ARBA" id="ARBA00011531"/>
    </source>
</evidence>
<dbReference type="AlphaFoldDB" id="V5FPM3"/>
<dbReference type="PRINTS" id="PR00304">
    <property type="entry name" value="TCOMPLEXTCP1"/>
</dbReference>
<dbReference type="CDD" id="cd03336">
    <property type="entry name" value="TCP1_beta"/>
    <property type="match status" value="1"/>
</dbReference>
<protein>
    <recommendedName>
        <fullName evidence="8">CCT-beta</fullName>
    </recommendedName>
</protein>
<dbReference type="SUPFAM" id="SSF52029">
    <property type="entry name" value="GroEL apical domain-like"/>
    <property type="match status" value="1"/>
</dbReference>
<dbReference type="eggNOG" id="KOG0363">
    <property type="taxonomic scope" value="Eukaryota"/>
</dbReference>
<dbReference type="InterPro" id="IPR002194">
    <property type="entry name" value="Chaperonin_TCP-1_CS"/>
</dbReference>
<evidence type="ECO:0000256" key="5">
    <source>
        <dbReference type="ARBA" id="ARBA00022741"/>
    </source>
</evidence>
<keyword evidence="6 9" id="KW-0067">ATP-binding</keyword>
<evidence type="ECO:0000256" key="7">
    <source>
        <dbReference type="ARBA" id="ARBA00023186"/>
    </source>
</evidence>
<gene>
    <name evidence="11" type="ORF">PVAR5_8725</name>
</gene>
<evidence type="ECO:0000256" key="8">
    <source>
        <dbReference type="ARBA" id="ARBA00033237"/>
    </source>
</evidence>
<dbReference type="GO" id="GO:0005832">
    <property type="term" value="C:chaperonin-containing T-complex"/>
    <property type="evidence" value="ECO:0007669"/>
    <property type="project" value="EnsemblFungi"/>
</dbReference>
<comment type="subunit">
    <text evidence="3">Heterooligomeric complex of about 850 to 900 kDa that forms two stacked rings, 12 to 16 nm in diameter.</text>
</comment>
<dbReference type="FunFam" id="3.50.7.10:FF:000002">
    <property type="entry name" value="T-complex protein 1 subunit beta"/>
    <property type="match status" value="1"/>
</dbReference>
<organism evidence="11 12">
    <name type="scientific">Byssochlamys spectabilis (strain No. 5 / NBRC 109023)</name>
    <name type="common">Paecilomyces variotii</name>
    <dbReference type="NCBI Taxonomy" id="1356009"/>
    <lineage>
        <taxon>Eukaryota</taxon>
        <taxon>Fungi</taxon>
        <taxon>Dikarya</taxon>
        <taxon>Ascomycota</taxon>
        <taxon>Pezizomycotina</taxon>
        <taxon>Eurotiomycetes</taxon>
        <taxon>Eurotiomycetidae</taxon>
        <taxon>Eurotiales</taxon>
        <taxon>Thermoascaceae</taxon>
        <taxon>Paecilomyces</taxon>
    </lineage>
</organism>
<dbReference type="Pfam" id="PF00118">
    <property type="entry name" value="Cpn60_TCP1"/>
    <property type="match status" value="1"/>
</dbReference>
<dbReference type="FunFam" id="1.10.560.10:FF:000045">
    <property type="entry name" value="T-complex protein 1 subunit eta"/>
    <property type="match status" value="1"/>
</dbReference>
<evidence type="ECO:0000256" key="6">
    <source>
        <dbReference type="ARBA" id="ARBA00022840"/>
    </source>
</evidence>
<evidence type="ECO:0000256" key="1">
    <source>
        <dbReference type="ARBA" id="ARBA00004496"/>
    </source>
</evidence>
<name>V5FPM3_BYSSN</name>
<feature type="region of interest" description="Disordered" evidence="10">
    <location>
        <begin position="549"/>
        <end position="579"/>
    </location>
</feature>
<dbReference type="Proteomes" id="UP000018001">
    <property type="component" value="Unassembled WGS sequence"/>
</dbReference>
<dbReference type="FunCoup" id="V5FPM3">
    <property type="interactions" value="1298"/>
</dbReference>
<dbReference type="Gene3D" id="3.50.7.10">
    <property type="entry name" value="GroEL"/>
    <property type="match status" value="1"/>
</dbReference>
<dbReference type="NCBIfam" id="NF041083">
    <property type="entry name" value="thermosome_beta"/>
    <property type="match status" value="1"/>
</dbReference>
<dbReference type="GO" id="GO:0005524">
    <property type="term" value="F:ATP binding"/>
    <property type="evidence" value="ECO:0007669"/>
    <property type="project" value="UniProtKB-KW"/>
</dbReference>
<reference evidence="12" key="1">
    <citation type="journal article" date="2014" name="Genome Announc.">
        <title>Draft genome sequence of the formaldehyde-resistant fungus Byssochlamys spectabilis No. 5 (anamorph Paecilomyces variotii No. 5) (NBRC109023).</title>
        <authorList>
            <person name="Oka T."/>
            <person name="Ekino K."/>
            <person name="Fukuda K."/>
            <person name="Nomura Y."/>
        </authorList>
    </citation>
    <scope>NUCLEOTIDE SEQUENCE [LARGE SCALE GENOMIC DNA]</scope>
    <source>
        <strain evidence="12">No. 5 / NBRC 109023</strain>
    </source>
</reference>
<dbReference type="InterPro" id="IPR027413">
    <property type="entry name" value="GROEL-like_equatorial_sf"/>
</dbReference>
<dbReference type="PANTHER" id="PTHR11353">
    <property type="entry name" value="CHAPERONIN"/>
    <property type="match status" value="1"/>
</dbReference>
<dbReference type="GO" id="GO:0051082">
    <property type="term" value="F:unfolded protein binding"/>
    <property type="evidence" value="ECO:0007669"/>
    <property type="project" value="EnsemblFungi"/>
</dbReference>
<dbReference type="OrthoDB" id="10248520at2759"/>